<evidence type="ECO:0000313" key="3">
    <source>
        <dbReference type="EMBL" id="CAA0124205.1"/>
    </source>
</evidence>
<dbReference type="AlphaFoldDB" id="A0A5S9QXY4"/>
<dbReference type="OrthoDB" id="5296662at2"/>
<reference evidence="3 4" key="1">
    <citation type="submission" date="2019-11" db="EMBL/GenBank/DDBJ databases">
        <authorList>
            <person name="Holert J."/>
        </authorList>
    </citation>
    <scope>NUCLEOTIDE SEQUENCE [LARGE SCALE GENOMIC DNA]</scope>
    <source>
        <strain evidence="3">SB11_3</strain>
    </source>
</reference>
<evidence type="ECO:0000256" key="1">
    <source>
        <dbReference type="SAM" id="MobiDB-lite"/>
    </source>
</evidence>
<feature type="region of interest" description="Disordered" evidence="1">
    <location>
        <begin position="354"/>
        <end position="381"/>
    </location>
</feature>
<keyword evidence="2" id="KW-1133">Transmembrane helix</keyword>
<gene>
    <name evidence="3" type="ORF">OPDIPICF_03017</name>
</gene>
<keyword evidence="2" id="KW-0812">Transmembrane</keyword>
<dbReference type="EMBL" id="CACSIO010000060">
    <property type="protein sequence ID" value="CAA0124205.1"/>
    <property type="molecule type" value="Genomic_DNA"/>
</dbReference>
<evidence type="ECO:0000313" key="4">
    <source>
        <dbReference type="Proteomes" id="UP000441399"/>
    </source>
</evidence>
<name>A0A5S9QXY4_9GAMM</name>
<dbReference type="PROSITE" id="PS00409">
    <property type="entry name" value="PROKAR_NTER_METHYL"/>
    <property type="match status" value="1"/>
</dbReference>
<proteinExistence type="predicted"/>
<keyword evidence="2" id="KW-0472">Membrane</keyword>
<dbReference type="InterPro" id="IPR012902">
    <property type="entry name" value="N_methyl_site"/>
</dbReference>
<accession>A0A5S9QXY4</accession>
<evidence type="ECO:0000256" key="2">
    <source>
        <dbReference type="SAM" id="Phobius"/>
    </source>
</evidence>
<organism evidence="3 4">
    <name type="scientific">BD1-7 clade bacterium</name>
    <dbReference type="NCBI Taxonomy" id="2029982"/>
    <lineage>
        <taxon>Bacteria</taxon>
        <taxon>Pseudomonadati</taxon>
        <taxon>Pseudomonadota</taxon>
        <taxon>Gammaproteobacteria</taxon>
        <taxon>Cellvibrionales</taxon>
        <taxon>Spongiibacteraceae</taxon>
        <taxon>BD1-7 clade</taxon>
    </lineage>
</organism>
<dbReference type="Proteomes" id="UP000441399">
    <property type="component" value="Unassembled WGS sequence"/>
</dbReference>
<dbReference type="Pfam" id="PF07963">
    <property type="entry name" value="N_methyl"/>
    <property type="match status" value="1"/>
</dbReference>
<protein>
    <submittedName>
        <fullName evidence="3">Uncharacterized protein</fullName>
    </submittedName>
</protein>
<feature type="transmembrane region" description="Helical" evidence="2">
    <location>
        <begin position="12"/>
        <end position="34"/>
    </location>
</feature>
<keyword evidence="4" id="KW-1185">Reference proteome</keyword>
<sequence>MRTFAPELQKQGGLTLVELLISMFLSSIVLLGLFKVFDANFQYYRVIQSDGSMQDSSRAASYFVSDDIRNAGGYGCFQPSTFLSKIQLPGNYTANPQPLFFMADSLSAAIPLDQQQAEENAVYLQDNVVGNVLVGEKTVELGTDILTLKTLRRLAHIRLQPGSIARTGDTKVVVVGDNISKGYMVFMNCRGASRSAELVNVTSVREVDEDSFELTFEEPLNANYPSVDSLRADSTSVGFYQPQRIVYFVSEGSAWNVSGEEPLSLFRQFNGTVSELVSGIEDFQVRFVGVDVIDDVDGSSEPDDAGGTGGVSDGQVNLLTRQILDGSNIANVSVNSTQVVSIMVRMVVSGDLSGLGRSDSERSDSAGFTGIPFGKTDGDSYDDDGRLRRVVGFSNSIRSQLGHVMEFPEADSSGGDQ</sequence>